<evidence type="ECO:0000256" key="1">
    <source>
        <dbReference type="SAM" id="Phobius"/>
    </source>
</evidence>
<name>A0A0F9S9J5_9ZZZZ</name>
<organism evidence="2">
    <name type="scientific">marine sediment metagenome</name>
    <dbReference type="NCBI Taxonomy" id="412755"/>
    <lineage>
        <taxon>unclassified sequences</taxon>
        <taxon>metagenomes</taxon>
        <taxon>ecological metagenomes</taxon>
    </lineage>
</organism>
<keyword evidence="1" id="KW-0812">Transmembrane</keyword>
<reference evidence="2" key="1">
    <citation type="journal article" date="2015" name="Nature">
        <title>Complex archaea that bridge the gap between prokaryotes and eukaryotes.</title>
        <authorList>
            <person name="Spang A."/>
            <person name="Saw J.H."/>
            <person name="Jorgensen S.L."/>
            <person name="Zaremba-Niedzwiedzka K."/>
            <person name="Martijn J."/>
            <person name="Lind A.E."/>
            <person name="van Eijk R."/>
            <person name="Schleper C."/>
            <person name="Guy L."/>
            <person name="Ettema T.J."/>
        </authorList>
    </citation>
    <scope>NUCLEOTIDE SEQUENCE</scope>
</reference>
<sequence>MSVFRKKARYCPSCSYELVEESMAPARWAEKAKLTAAFSKLPGSVKGALTAVSKLALGISIMSVTITAFCSAWWYLGVLTAWVLGSK</sequence>
<accession>A0A0F9S9J5</accession>
<feature type="transmembrane region" description="Helical" evidence="1">
    <location>
        <begin position="55"/>
        <end position="76"/>
    </location>
</feature>
<protein>
    <submittedName>
        <fullName evidence="2">Uncharacterized protein</fullName>
    </submittedName>
</protein>
<keyword evidence="1" id="KW-0472">Membrane</keyword>
<dbReference type="EMBL" id="LAZR01000745">
    <property type="protein sequence ID" value="KKN58932.1"/>
    <property type="molecule type" value="Genomic_DNA"/>
</dbReference>
<proteinExistence type="predicted"/>
<gene>
    <name evidence="2" type="ORF">LCGC14_0547340</name>
</gene>
<evidence type="ECO:0000313" key="2">
    <source>
        <dbReference type="EMBL" id="KKN58932.1"/>
    </source>
</evidence>
<keyword evidence="1" id="KW-1133">Transmembrane helix</keyword>
<dbReference type="AlphaFoldDB" id="A0A0F9S9J5"/>
<comment type="caution">
    <text evidence="2">The sequence shown here is derived from an EMBL/GenBank/DDBJ whole genome shotgun (WGS) entry which is preliminary data.</text>
</comment>